<dbReference type="OrthoDB" id="9816424at2"/>
<evidence type="ECO:0000313" key="1">
    <source>
        <dbReference type="EMBL" id="BAZ87083.1"/>
    </source>
</evidence>
<dbReference type="EMBL" id="AP018316">
    <property type="protein sequence ID" value="BAZ87083.1"/>
    <property type="molecule type" value="Genomic_DNA"/>
</dbReference>
<reference evidence="1 2" key="1">
    <citation type="submission" date="2017-06" db="EMBL/GenBank/DDBJ databases">
        <title>Genome sequencing of cyanobaciteial culture collection at National Institute for Environmental Studies (NIES).</title>
        <authorList>
            <person name="Hirose Y."/>
            <person name="Shimura Y."/>
            <person name="Fujisawa T."/>
            <person name="Nakamura Y."/>
            <person name="Kawachi M."/>
        </authorList>
    </citation>
    <scope>NUCLEOTIDE SEQUENCE [LARGE SCALE GENOMIC DNA]</scope>
    <source>
        <strain evidence="1 2">NIES-806</strain>
    </source>
</reference>
<accession>A0A1Z4V6P0</accession>
<name>A0A1Z4V6P0_9CYAN</name>
<keyword evidence="2" id="KW-1185">Reference proteome</keyword>
<gene>
    <name evidence="1" type="ORF">NIES806_33010</name>
</gene>
<organism evidence="1 2">
    <name type="scientific">Dolichospermum compactum NIES-806</name>
    <dbReference type="NCBI Taxonomy" id="1973481"/>
    <lineage>
        <taxon>Bacteria</taxon>
        <taxon>Bacillati</taxon>
        <taxon>Cyanobacteriota</taxon>
        <taxon>Cyanophyceae</taxon>
        <taxon>Nostocales</taxon>
        <taxon>Aphanizomenonaceae</taxon>
        <taxon>Dolichospermum</taxon>
        <taxon>Dolichospermum compactum</taxon>
    </lineage>
</organism>
<dbReference type="Proteomes" id="UP000218702">
    <property type="component" value="Chromosome"/>
</dbReference>
<evidence type="ECO:0008006" key="3">
    <source>
        <dbReference type="Google" id="ProtNLM"/>
    </source>
</evidence>
<evidence type="ECO:0000313" key="2">
    <source>
        <dbReference type="Proteomes" id="UP000218702"/>
    </source>
</evidence>
<dbReference type="AlphaFoldDB" id="A0A1Z4V6P0"/>
<dbReference type="SUPFAM" id="SSF53335">
    <property type="entry name" value="S-adenosyl-L-methionine-dependent methyltransferases"/>
    <property type="match status" value="1"/>
</dbReference>
<dbReference type="Pfam" id="PF13489">
    <property type="entry name" value="Methyltransf_23"/>
    <property type="match status" value="1"/>
</dbReference>
<dbReference type="RefSeq" id="WP_096668923.1">
    <property type="nucleotide sequence ID" value="NZ_AP018316.1"/>
</dbReference>
<protein>
    <recommendedName>
        <fullName evidence="3">Methyltransferase type 11</fullName>
    </recommendedName>
</protein>
<dbReference type="KEGG" id="dcm:NIES806_33010"/>
<dbReference type="InterPro" id="IPR029063">
    <property type="entry name" value="SAM-dependent_MTases_sf"/>
</dbReference>
<proteinExistence type="predicted"/>
<dbReference type="Gene3D" id="3.40.50.150">
    <property type="entry name" value="Vaccinia Virus protein VP39"/>
    <property type="match status" value="1"/>
</dbReference>
<sequence>MELISSLGITGSQYLSKERFISYHHQSRLLFSLGSQVKNVLEIGIFNSLFTEILRQNNYNVTTADIDPSLKPDIMLDLTAEFTLPKDKFDAIVLFQVLEHFPYEKSELALQKLGAVTKKYLVISIPNTTQYLSLQVKTSFLLKARHLLWEIPQFWSTTPLCDEHYWELGLKGYPKKRFLESVAKAGLIVREEYVDPTFPYHYFLILEKI</sequence>